<name>A0A0E9PIE4_ANGAN</name>
<evidence type="ECO:0000313" key="1">
    <source>
        <dbReference type="EMBL" id="JAH03623.1"/>
    </source>
</evidence>
<sequence length="42" mass="4863">MTSLEPFSETFKANSFSIIIFRSQTVFVWCNCIYHWGLTSLG</sequence>
<protein>
    <submittedName>
        <fullName evidence="1">Uncharacterized protein</fullName>
    </submittedName>
</protein>
<dbReference type="EMBL" id="GBXM01104954">
    <property type="protein sequence ID" value="JAH03623.1"/>
    <property type="molecule type" value="Transcribed_RNA"/>
</dbReference>
<accession>A0A0E9PIE4</accession>
<reference evidence="1" key="1">
    <citation type="submission" date="2014-11" db="EMBL/GenBank/DDBJ databases">
        <authorList>
            <person name="Amaro Gonzalez C."/>
        </authorList>
    </citation>
    <scope>NUCLEOTIDE SEQUENCE</scope>
</reference>
<proteinExistence type="predicted"/>
<reference evidence="1" key="2">
    <citation type="journal article" date="2015" name="Fish Shellfish Immunol.">
        <title>Early steps in the European eel (Anguilla anguilla)-Vibrio vulnificus interaction in the gills: Role of the RtxA13 toxin.</title>
        <authorList>
            <person name="Callol A."/>
            <person name="Pajuelo D."/>
            <person name="Ebbesson L."/>
            <person name="Teles M."/>
            <person name="MacKenzie S."/>
            <person name="Amaro C."/>
        </authorList>
    </citation>
    <scope>NUCLEOTIDE SEQUENCE</scope>
</reference>
<organism evidence="1">
    <name type="scientific">Anguilla anguilla</name>
    <name type="common">European freshwater eel</name>
    <name type="synonym">Muraena anguilla</name>
    <dbReference type="NCBI Taxonomy" id="7936"/>
    <lineage>
        <taxon>Eukaryota</taxon>
        <taxon>Metazoa</taxon>
        <taxon>Chordata</taxon>
        <taxon>Craniata</taxon>
        <taxon>Vertebrata</taxon>
        <taxon>Euteleostomi</taxon>
        <taxon>Actinopterygii</taxon>
        <taxon>Neopterygii</taxon>
        <taxon>Teleostei</taxon>
        <taxon>Anguilliformes</taxon>
        <taxon>Anguillidae</taxon>
        <taxon>Anguilla</taxon>
    </lineage>
</organism>
<dbReference type="AlphaFoldDB" id="A0A0E9PIE4"/>